<protein>
    <submittedName>
        <fullName evidence="1">Uncharacterized protein</fullName>
    </submittedName>
</protein>
<gene>
    <name evidence="1" type="ORF">D7S86_12355</name>
</gene>
<proteinExistence type="predicted"/>
<sequence>MAGCRYAHVRDRRREYGRTPFAEDTRMNDRMPLFRLVQADIHFDALYEQAKRTVERFGGQIWTDMGEHDPGVTFLEGYSYSVSDLAYRHTLPLEDLLTPPIDEQVDGQGIFPADFGPQTALTCGPITLDDYRRALLDLTNTARTTYLFRNVQIFPLNSTDTEKPSYDYDYVYYYDKSSLVFTFVKPEVGDETVTYYLRGNYRLYVEPMPGVWSADSDAQAVLSDFLLNNRNLCESVSQVNWTSADPIVPVAEIEVEAGVHNYADIQAQLYSAACAYISPAVSHVETATLLDQGLTAQDIYQGPYLEHGWQPQLPAQTDYTHAVVVNLSGLAEKWMEIDGVKRIHSLTEASATATEPWIWQTAAPGQYPLPWGADLASFVEHVRLVTADGTYVSATADDIAAALPPVVIEDNSPVVLPYGKPRDVAQYHPVSDKIPPCYGLQLQPEQGAPLPLFQYLLAFEQAMANGCAQLSMLPKLLSFERTGDTVWGEQWPYAAGSAGDAAHTLYKSALIAQSASLANDYDQELRILDDLLGYFGTERASRMLDTTEDDFLSVEQSYLKQITTLAYSRDNIRIDQVSALQKRIAARLGLGPNLFVDPVDMGELPFYLVEHRALLPVKPSADYDVPTYPTTVTVSDDGLIMTVVNPATPSLANLKKGQLIDFVLYAMTESRITLQALIVDTVDANTQTFTLRIDENPVLDLRVDAVLTAQAAKDLTWQACKNWLEEILYRLQYASDTPSSPVDPVTLTIPESFPFPAGVRIGDTLSIVPFDLTSAETPVKVTVQDVDGIQGTVTVARVDSSDTYPLAADAANYVWYTLNTADRFSMIVSLVLDKTMLPANGDPYATEAWIKQCVQEELPAHVALMIHWLTGDSESSQSFESFAICYASWQDGQTAPSTATWQLLWKLGLGTVPVKLNTGIGSMKVATPDERAAAVGADGTEWNADYILVEYLFFVPKGSTASGSTI</sequence>
<evidence type="ECO:0000313" key="1">
    <source>
        <dbReference type="EMBL" id="RKP55973.1"/>
    </source>
</evidence>
<dbReference type="Proteomes" id="UP000270342">
    <property type="component" value="Unassembled WGS sequence"/>
</dbReference>
<dbReference type="AlphaFoldDB" id="A0A494Y3E2"/>
<accession>A0A494Y3E2</accession>
<reference evidence="1 2" key="1">
    <citation type="submission" date="2018-10" db="EMBL/GenBank/DDBJ databases">
        <title>Robbsia sp. DHC34, isolated from soil.</title>
        <authorList>
            <person name="Gao Z.-H."/>
            <person name="Qiu L.-H."/>
        </authorList>
    </citation>
    <scope>NUCLEOTIDE SEQUENCE [LARGE SCALE GENOMIC DNA]</scope>
    <source>
        <strain evidence="1 2">DHC34</strain>
    </source>
</reference>
<evidence type="ECO:0000313" key="2">
    <source>
        <dbReference type="Proteomes" id="UP000270342"/>
    </source>
</evidence>
<organism evidence="1 2">
    <name type="scientific">Pararobbsia silviterrae</name>
    <dbReference type="NCBI Taxonomy" id="1792498"/>
    <lineage>
        <taxon>Bacteria</taxon>
        <taxon>Pseudomonadati</taxon>
        <taxon>Pseudomonadota</taxon>
        <taxon>Betaproteobacteria</taxon>
        <taxon>Burkholderiales</taxon>
        <taxon>Burkholderiaceae</taxon>
        <taxon>Pararobbsia</taxon>
    </lineage>
</organism>
<dbReference type="EMBL" id="RBZU01000004">
    <property type="protein sequence ID" value="RKP55973.1"/>
    <property type="molecule type" value="Genomic_DNA"/>
</dbReference>
<name>A0A494Y3E2_9BURK</name>
<keyword evidence="2" id="KW-1185">Reference proteome</keyword>
<comment type="caution">
    <text evidence="1">The sequence shown here is derived from an EMBL/GenBank/DDBJ whole genome shotgun (WGS) entry which is preliminary data.</text>
</comment>